<sequence length="472" mass="49695">MSVRRQSPSANDQDHRSAPPPSPADDPRAVRPRERAAFALGDIASNLVWTTISSYLLFFYTDVALIGAAAAGTLMLVARLLDAVFDPLVGLLLDRTSTRWGRARPYLLFGAPVLGVFTVLTFLTPGGGGGAAIAWAYVTFILVGLAYSLVNVPYGAVMAMSTRDSGMRMKLAGFRTFGVGLGIIAVSTLTQPLVIAFGGSETSRAGFAWTIGLYAVAGTALIWVVFASVKERVPLTPIAAERGGIGLALRTLLRNKPWLSVFGFSVLSFARLGVVTGGAVYFALYALGNPAAISVILLAFSLSAVVGSLVTARFLRLLGQRRGIVAGLVVSIVLTVPLFLVRDNLTAFAVLFFVANVFGGFGFVAAPALTADTVEWQEWRSGRRNEGLLFAGYSMSTKIGAALGSALLAWGLAAIGYDPAAVTSGVRGGILWLFLLLPAVIGVAQILAIAPYDLERRLPGLRAEIAARGKAL</sequence>
<dbReference type="PROSITE" id="PS00872">
    <property type="entry name" value="NA_GALACTOSIDE_SYMP"/>
    <property type="match status" value="1"/>
</dbReference>
<keyword evidence="2" id="KW-0813">Transport</keyword>
<dbReference type="Proteomes" id="UP000274843">
    <property type="component" value="Unassembled WGS sequence"/>
</dbReference>
<keyword evidence="6 8" id="KW-0472">Membrane</keyword>
<feature type="transmembrane region" description="Helical" evidence="8">
    <location>
        <begin position="429"/>
        <end position="452"/>
    </location>
</feature>
<organism evidence="10 11">
    <name type="scientific">Amycolatopsis thermoflava</name>
    <dbReference type="NCBI Taxonomy" id="84480"/>
    <lineage>
        <taxon>Bacteria</taxon>
        <taxon>Bacillati</taxon>
        <taxon>Actinomycetota</taxon>
        <taxon>Actinomycetes</taxon>
        <taxon>Pseudonocardiales</taxon>
        <taxon>Pseudonocardiaceae</taxon>
        <taxon>Amycolatopsis</taxon>
        <taxon>Amycolatopsis methanolica group</taxon>
    </lineage>
</organism>
<feature type="transmembrane region" description="Helical" evidence="8">
    <location>
        <begin position="37"/>
        <end position="58"/>
    </location>
</feature>
<dbReference type="GO" id="GO:0008643">
    <property type="term" value="P:carbohydrate transport"/>
    <property type="evidence" value="ECO:0007669"/>
    <property type="project" value="InterPro"/>
</dbReference>
<dbReference type="NCBIfam" id="TIGR00792">
    <property type="entry name" value="gph"/>
    <property type="match status" value="1"/>
</dbReference>
<feature type="transmembrane region" description="Helical" evidence="8">
    <location>
        <begin position="324"/>
        <end position="341"/>
    </location>
</feature>
<evidence type="ECO:0000256" key="3">
    <source>
        <dbReference type="ARBA" id="ARBA00022475"/>
    </source>
</evidence>
<evidence type="ECO:0000313" key="10">
    <source>
        <dbReference type="EMBL" id="ROS44298.1"/>
    </source>
</evidence>
<dbReference type="InterPro" id="IPR020846">
    <property type="entry name" value="MFS_dom"/>
</dbReference>
<dbReference type="InterPro" id="IPR039672">
    <property type="entry name" value="MFS_2"/>
</dbReference>
<evidence type="ECO:0000256" key="7">
    <source>
        <dbReference type="SAM" id="MobiDB-lite"/>
    </source>
</evidence>
<evidence type="ECO:0000256" key="8">
    <source>
        <dbReference type="SAM" id="Phobius"/>
    </source>
</evidence>
<feature type="transmembrane region" description="Helical" evidence="8">
    <location>
        <begin position="347"/>
        <end position="369"/>
    </location>
</feature>
<evidence type="ECO:0000256" key="1">
    <source>
        <dbReference type="ARBA" id="ARBA00004651"/>
    </source>
</evidence>
<dbReference type="InterPro" id="IPR018043">
    <property type="entry name" value="Na/Gal_symport_CS"/>
</dbReference>
<reference evidence="10 11" key="1">
    <citation type="submission" date="2018-11" db="EMBL/GenBank/DDBJ databases">
        <title>Sequencing the genomes of 1000 actinobacteria strains.</title>
        <authorList>
            <person name="Klenk H.-P."/>
        </authorList>
    </citation>
    <scope>NUCLEOTIDE SEQUENCE [LARGE SCALE GENOMIC DNA]</scope>
    <source>
        <strain evidence="10 11">DSM 44348</strain>
    </source>
</reference>
<feature type="transmembrane region" description="Helical" evidence="8">
    <location>
        <begin position="206"/>
        <end position="226"/>
    </location>
</feature>
<dbReference type="PANTHER" id="PTHR11328">
    <property type="entry name" value="MAJOR FACILITATOR SUPERFAMILY DOMAIN-CONTAINING PROTEIN"/>
    <property type="match status" value="1"/>
</dbReference>
<evidence type="ECO:0000256" key="6">
    <source>
        <dbReference type="ARBA" id="ARBA00023136"/>
    </source>
</evidence>
<dbReference type="PROSITE" id="PS50850">
    <property type="entry name" value="MFS"/>
    <property type="match status" value="1"/>
</dbReference>
<dbReference type="GO" id="GO:0005886">
    <property type="term" value="C:plasma membrane"/>
    <property type="evidence" value="ECO:0007669"/>
    <property type="project" value="UniProtKB-SubCell"/>
</dbReference>
<dbReference type="Pfam" id="PF13347">
    <property type="entry name" value="MFS_2"/>
    <property type="match status" value="1"/>
</dbReference>
<evidence type="ECO:0000256" key="2">
    <source>
        <dbReference type="ARBA" id="ARBA00022448"/>
    </source>
</evidence>
<accession>A0A3N2H5V4</accession>
<dbReference type="GO" id="GO:0006814">
    <property type="term" value="P:sodium ion transport"/>
    <property type="evidence" value="ECO:0007669"/>
    <property type="project" value="InterPro"/>
</dbReference>
<keyword evidence="5 8" id="KW-1133">Transmembrane helix</keyword>
<feature type="transmembrane region" description="Helical" evidence="8">
    <location>
        <begin position="64"/>
        <end position="85"/>
    </location>
</feature>
<feature type="transmembrane region" description="Helical" evidence="8">
    <location>
        <begin position="132"/>
        <end position="156"/>
    </location>
</feature>
<keyword evidence="4 8" id="KW-0812">Transmembrane</keyword>
<feature type="region of interest" description="Disordered" evidence="7">
    <location>
        <begin position="1"/>
        <end position="30"/>
    </location>
</feature>
<comment type="subcellular location">
    <subcellularLocation>
        <location evidence="1">Cell membrane</location>
        <topology evidence="1">Multi-pass membrane protein</topology>
    </subcellularLocation>
</comment>
<dbReference type="RefSeq" id="WP_167499157.1">
    <property type="nucleotide sequence ID" value="NZ_RKHY01000001.1"/>
</dbReference>
<name>A0A3N2H5V4_9PSEU</name>
<dbReference type="InterPro" id="IPR036259">
    <property type="entry name" value="MFS_trans_sf"/>
</dbReference>
<protein>
    <submittedName>
        <fullName evidence="10">GPH family glycoside/pentoside/hexuronide:cation symporter</fullName>
    </submittedName>
</protein>
<evidence type="ECO:0000259" key="9">
    <source>
        <dbReference type="PROSITE" id="PS50850"/>
    </source>
</evidence>
<dbReference type="AlphaFoldDB" id="A0A3N2H5V4"/>
<dbReference type="GO" id="GO:0015293">
    <property type="term" value="F:symporter activity"/>
    <property type="evidence" value="ECO:0007669"/>
    <property type="project" value="InterPro"/>
</dbReference>
<feature type="transmembrane region" description="Helical" evidence="8">
    <location>
        <begin position="390"/>
        <end position="417"/>
    </location>
</feature>
<feature type="compositionally biased region" description="Polar residues" evidence="7">
    <location>
        <begin position="1"/>
        <end position="11"/>
    </location>
</feature>
<dbReference type="SUPFAM" id="SSF103473">
    <property type="entry name" value="MFS general substrate transporter"/>
    <property type="match status" value="1"/>
</dbReference>
<gene>
    <name evidence="10" type="ORF">EDD35_6734</name>
</gene>
<dbReference type="CDD" id="cd17332">
    <property type="entry name" value="MFS_MelB_like"/>
    <property type="match status" value="1"/>
</dbReference>
<evidence type="ECO:0000256" key="4">
    <source>
        <dbReference type="ARBA" id="ARBA00022692"/>
    </source>
</evidence>
<feature type="transmembrane region" description="Helical" evidence="8">
    <location>
        <begin position="291"/>
        <end position="312"/>
    </location>
</feature>
<evidence type="ECO:0000313" key="11">
    <source>
        <dbReference type="Proteomes" id="UP000274843"/>
    </source>
</evidence>
<feature type="transmembrane region" description="Helical" evidence="8">
    <location>
        <begin position="106"/>
        <end position="126"/>
    </location>
</feature>
<dbReference type="Gene3D" id="1.20.1250.20">
    <property type="entry name" value="MFS general substrate transporter like domains"/>
    <property type="match status" value="2"/>
</dbReference>
<dbReference type="PANTHER" id="PTHR11328:SF24">
    <property type="entry name" value="MAJOR FACILITATOR SUPERFAMILY (MFS) PROFILE DOMAIN-CONTAINING PROTEIN"/>
    <property type="match status" value="1"/>
</dbReference>
<dbReference type="EMBL" id="RKHY01000001">
    <property type="protein sequence ID" value="ROS44298.1"/>
    <property type="molecule type" value="Genomic_DNA"/>
</dbReference>
<keyword evidence="11" id="KW-1185">Reference proteome</keyword>
<evidence type="ECO:0000256" key="5">
    <source>
        <dbReference type="ARBA" id="ARBA00022989"/>
    </source>
</evidence>
<proteinExistence type="predicted"/>
<feature type="transmembrane region" description="Helical" evidence="8">
    <location>
        <begin position="177"/>
        <end position="200"/>
    </location>
</feature>
<comment type="caution">
    <text evidence="10">The sequence shown here is derived from an EMBL/GenBank/DDBJ whole genome shotgun (WGS) entry which is preliminary data.</text>
</comment>
<dbReference type="GeneID" id="301847987"/>
<feature type="domain" description="Major facilitator superfamily (MFS) profile" evidence="9">
    <location>
        <begin position="257"/>
        <end position="472"/>
    </location>
</feature>
<keyword evidence="3" id="KW-1003">Cell membrane</keyword>
<feature type="transmembrane region" description="Helical" evidence="8">
    <location>
        <begin position="258"/>
        <end position="285"/>
    </location>
</feature>
<dbReference type="InterPro" id="IPR001927">
    <property type="entry name" value="Na/Gal_symport"/>
</dbReference>